<evidence type="ECO:0000256" key="6">
    <source>
        <dbReference type="RuleBase" id="RU368091"/>
    </source>
</evidence>
<dbReference type="Gene3D" id="1.20.140.70">
    <property type="entry name" value="Oligopeptidase f, N-terminal domain"/>
    <property type="match status" value="1"/>
</dbReference>
<keyword evidence="10" id="KW-1185">Reference proteome</keyword>
<dbReference type="NCBIfam" id="TIGR00181">
    <property type="entry name" value="pepF"/>
    <property type="match status" value="1"/>
</dbReference>
<comment type="cofactor">
    <cofactor evidence="6">
        <name>Zn(2+)</name>
        <dbReference type="ChEBI" id="CHEBI:29105"/>
    </cofactor>
    <text evidence="6">Binds 1 zinc ion.</text>
</comment>
<feature type="domain" description="Peptidase M3A/M3B catalytic" evidence="7">
    <location>
        <begin position="208"/>
        <end position="588"/>
    </location>
</feature>
<dbReference type="SUPFAM" id="SSF55486">
    <property type="entry name" value="Metalloproteases ('zincins'), catalytic domain"/>
    <property type="match status" value="1"/>
</dbReference>
<evidence type="ECO:0000256" key="2">
    <source>
        <dbReference type="ARBA" id="ARBA00022723"/>
    </source>
</evidence>
<comment type="similarity">
    <text evidence="6">Belongs to the peptidase M3B family.</text>
</comment>
<evidence type="ECO:0000256" key="4">
    <source>
        <dbReference type="ARBA" id="ARBA00022833"/>
    </source>
</evidence>
<keyword evidence="2 6" id="KW-0479">Metal-binding</keyword>
<dbReference type="KEGG" id="abat:CFX1CAM_1339"/>
<keyword evidence="1 6" id="KW-0645">Protease</keyword>
<protein>
    <recommendedName>
        <fullName evidence="6">Oligopeptidase F</fullName>
        <ecNumber evidence="6">3.4.24.-</ecNumber>
    </recommendedName>
</protein>
<dbReference type="GO" id="GO:0004222">
    <property type="term" value="F:metalloendopeptidase activity"/>
    <property type="evidence" value="ECO:0007669"/>
    <property type="project" value="UniProtKB-UniRule"/>
</dbReference>
<accession>A0A1Y6K469</accession>
<dbReference type="Pfam" id="PF01432">
    <property type="entry name" value="Peptidase_M3"/>
    <property type="match status" value="1"/>
</dbReference>
<evidence type="ECO:0000256" key="5">
    <source>
        <dbReference type="ARBA" id="ARBA00023049"/>
    </source>
</evidence>
<dbReference type="AlphaFoldDB" id="A0A1Y6K469"/>
<dbReference type="Gene3D" id="1.10.1370.20">
    <property type="entry name" value="Oligoendopeptidase f, C-terminal domain"/>
    <property type="match status" value="1"/>
</dbReference>
<dbReference type="Proteomes" id="UP000195514">
    <property type="component" value="Chromosome I"/>
</dbReference>
<dbReference type="InterPro" id="IPR042088">
    <property type="entry name" value="OligoPept_F_C"/>
</dbReference>
<comment type="function">
    <text evidence="6">Has oligopeptidase activity and degrades a variety of small bioactive peptides.</text>
</comment>
<dbReference type="Pfam" id="PF08439">
    <property type="entry name" value="Peptidase_M3_N"/>
    <property type="match status" value="1"/>
</dbReference>
<dbReference type="RefSeq" id="WP_087862251.1">
    <property type="nucleotide sequence ID" value="NZ_LT859958.1"/>
</dbReference>
<feature type="domain" description="Oligopeptidase F N-terminal" evidence="8">
    <location>
        <begin position="117"/>
        <end position="186"/>
    </location>
</feature>
<organism evidence="9 10">
    <name type="scientific">Candidatus Brevifilum fermentans</name>
    <dbReference type="NCBI Taxonomy" id="1986204"/>
    <lineage>
        <taxon>Bacteria</taxon>
        <taxon>Bacillati</taxon>
        <taxon>Chloroflexota</taxon>
        <taxon>Anaerolineae</taxon>
        <taxon>Anaerolineales</taxon>
        <taxon>Anaerolineaceae</taxon>
        <taxon>Candidatus Brevifilum</taxon>
    </lineage>
</organism>
<dbReference type="EMBL" id="LT859958">
    <property type="protein sequence ID" value="SMX54404.1"/>
    <property type="molecule type" value="Genomic_DNA"/>
</dbReference>
<keyword evidence="4 6" id="KW-0862">Zinc</keyword>
<gene>
    <name evidence="9" type="ORF">CFX1CAM_1339</name>
</gene>
<evidence type="ECO:0000259" key="8">
    <source>
        <dbReference type="Pfam" id="PF08439"/>
    </source>
</evidence>
<dbReference type="InterPro" id="IPR001567">
    <property type="entry name" value="Pept_M3A_M3B_dom"/>
</dbReference>
<evidence type="ECO:0000313" key="9">
    <source>
        <dbReference type="EMBL" id="SMX54404.1"/>
    </source>
</evidence>
<evidence type="ECO:0000259" key="7">
    <source>
        <dbReference type="Pfam" id="PF01432"/>
    </source>
</evidence>
<name>A0A1Y6K469_9CHLR</name>
<dbReference type="OrthoDB" id="9766487at2"/>
<dbReference type="InterPro" id="IPR004438">
    <property type="entry name" value="Peptidase_M3B"/>
</dbReference>
<dbReference type="GO" id="GO:0046872">
    <property type="term" value="F:metal ion binding"/>
    <property type="evidence" value="ECO:0007669"/>
    <property type="project" value="UniProtKB-UniRule"/>
</dbReference>
<dbReference type="EC" id="3.4.24.-" evidence="6"/>
<proteinExistence type="inferred from homology"/>
<sequence>MIEKNLLPLRSEVPLHETWNLENIFPDVQSWETARETVLNQIPSLITYKGQLSQGPKTLATFLEQYETSLRLASKVMVYGMLASSVDTHDQNAQAMAGQGQTAFVRLHAATSFLNPELTAIGFDQLREWVKKDQRLAHLDHFIDELERKKDHVRTEEVEEVLALSGEPLSLFFRAYNAITNADLVFKDAFDEKGATKEVGQSSIDSLITEPDRNVRKTSYENYAQGYIDFKNTLAALQIGGIQRDIFNARSRLFPSSLEASLSANHIPAAVFYALIDTFQSNLPIWQRYWRIRKKALGYDQLHVYDIKAPLSQKSPHIPFEQAIEWICEGMAPLGTEYVEILRKGALEDRWVDRALNKGKRQGAFSSGVYDTNPFIMMSYTDNVFSMSTLAHELGHSMHSYYTRRAQPFVYSHYSLFVAEVASNFNQAMVRDYMFDTQTDSKFQLALIEEAMSNFHRYFFIMPTLARWELEMHRRAEAGKPLTAEIMCNVCADYFAEGYGEDVVFDRDQIGITWAQFQHMYMNFYVYNYATGISAAHALVNGIQHGGQEEVDRYLKFISAGSSLYPLDALKMAGVDMTSPEPVDKAFEAMARYVDRLEELVETHQI</sequence>
<evidence type="ECO:0000313" key="10">
    <source>
        <dbReference type="Proteomes" id="UP000195514"/>
    </source>
</evidence>
<evidence type="ECO:0000256" key="3">
    <source>
        <dbReference type="ARBA" id="ARBA00022801"/>
    </source>
</evidence>
<evidence type="ECO:0000256" key="1">
    <source>
        <dbReference type="ARBA" id="ARBA00022670"/>
    </source>
</evidence>
<dbReference type="InterPro" id="IPR013647">
    <property type="entry name" value="OligopepF_N_dom"/>
</dbReference>
<reference evidence="10" key="1">
    <citation type="submission" date="2017-05" db="EMBL/GenBank/DDBJ databases">
        <authorList>
            <person name="Kirkegaard R."/>
            <person name="Mcilroy J S."/>
        </authorList>
    </citation>
    <scope>NUCLEOTIDE SEQUENCE [LARGE SCALE GENOMIC DNA]</scope>
</reference>
<dbReference type="CDD" id="cd09608">
    <property type="entry name" value="M3B_PepF"/>
    <property type="match status" value="1"/>
</dbReference>
<keyword evidence="5 6" id="KW-0482">Metalloprotease</keyword>
<dbReference type="GO" id="GO:0006508">
    <property type="term" value="P:proteolysis"/>
    <property type="evidence" value="ECO:0007669"/>
    <property type="project" value="UniProtKB-KW"/>
</dbReference>
<keyword evidence="3 6" id="KW-0378">Hydrolase</keyword>